<dbReference type="InterPro" id="IPR041916">
    <property type="entry name" value="Anti_sigma_zinc_sf"/>
</dbReference>
<feature type="domain" description="Putative zinc-finger" evidence="4">
    <location>
        <begin position="12"/>
        <end position="37"/>
    </location>
</feature>
<dbReference type="Pfam" id="PF13490">
    <property type="entry name" value="zf-HC2"/>
    <property type="match status" value="1"/>
</dbReference>
<feature type="transmembrane region" description="Helical" evidence="3">
    <location>
        <begin position="114"/>
        <end position="134"/>
    </location>
</feature>
<evidence type="ECO:0000256" key="1">
    <source>
        <dbReference type="ARBA" id="ARBA00023015"/>
    </source>
</evidence>
<organism evidence="5 6">
    <name type="scientific">Intrasporangium chromatireducens Q5-1</name>
    <dbReference type="NCBI Taxonomy" id="584657"/>
    <lineage>
        <taxon>Bacteria</taxon>
        <taxon>Bacillati</taxon>
        <taxon>Actinomycetota</taxon>
        <taxon>Actinomycetes</taxon>
        <taxon>Micrococcales</taxon>
        <taxon>Intrasporangiaceae</taxon>
        <taxon>Intrasporangium</taxon>
    </lineage>
</organism>
<dbReference type="Gene3D" id="1.10.10.1320">
    <property type="entry name" value="Anti-sigma factor, zinc-finger domain"/>
    <property type="match status" value="1"/>
</dbReference>
<evidence type="ECO:0000256" key="3">
    <source>
        <dbReference type="SAM" id="Phobius"/>
    </source>
</evidence>
<sequence length="253" mass="26342">MTTHRYAEWDAAYVLGALSSADRRDYEDHLAGCAPCRDAVAELAGMPGLLGAVSAVEVLAIDTPEPDDIGPAHLAAVPSTGAVPEPGVPQSVQQGLKQSLRQGSPRFWERGRRWLAVAAALVALGGAGLGGYALSESQQPTRSVVSGPTRLAFSPVSSSTMTAVVDVAPVGDRTSIKVECQYSAYGQDPSSWADYSVWAVGRDGKAGLVTTWRARPDRVMRPSGTAAIPVSQLAAIEIRSVGSGQTVMRAAVG</sequence>
<keyword evidence="6" id="KW-1185">Reference proteome</keyword>
<evidence type="ECO:0000259" key="4">
    <source>
        <dbReference type="Pfam" id="PF13490"/>
    </source>
</evidence>
<name>W9GDF1_9MICO</name>
<dbReference type="AlphaFoldDB" id="W9GDF1"/>
<proteinExistence type="predicted"/>
<keyword evidence="3" id="KW-0472">Membrane</keyword>
<keyword evidence="3" id="KW-1133">Transmembrane helix</keyword>
<evidence type="ECO:0000256" key="2">
    <source>
        <dbReference type="ARBA" id="ARBA00023163"/>
    </source>
</evidence>
<dbReference type="Proteomes" id="UP000019494">
    <property type="component" value="Unassembled WGS sequence"/>
</dbReference>
<gene>
    <name evidence="5" type="ORF">N864_16220</name>
</gene>
<protein>
    <recommendedName>
        <fullName evidence="4">Putative zinc-finger domain-containing protein</fullName>
    </recommendedName>
</protein>
<dbReference type="InterPro" id="IPR027383">
    <property type="entry name" value="Znf_put"/>
</dbReference>
<dbReference type="EMBL" id="AWQS01000340">
    <property type="protein sequence ID" value="EWT04080.1"/>
    <property type="molecule type" value="Genomic_DNA"/>
</dbReference>
<keyword evidence="1" id="KW-0805">Transcription regulation</keyword>
<keyword evidence="2" id="KW-0804">Transcription</keyword>
<comment type="caution">
    <text evidence="5">The sequence shown here is derived from an EMBL/GenBank/DDBJ whole genome shotgun (WGS) entry which is preliminary data.</text>
</comment>
<keyword evidence="3" id="KW-0812">Transmembrane</keyword>
<dbReference type="OrthoDB" id="5242431at2"/>
<reference evidence="6" key="1">
    <citation type="submission" date="2013-08" db="EMBL/GenBank/DDBJ databases">
        <title>Intrasporangium oryzae NRRL B-24470.</title>
        <authorList>
            <person name="Liu H."/>
            <person name="Wang G."/>
        </authorList>
    </citation>
    <scope>NUCLEOTIDE SEQUENCE [LARGE SCALE GENOMIC DNA]</scope>
    <source>
        <strain evidence="6">Q5-1</strain>
    </source>
</reference>
<evidence type="ECO:0000313" key="5">
    <source>
        <dbReference type="EMBL" id="EWT04080.1"/>
    </source>
</evidence>
<evidence type="ECO:0000313" key="6">
    <source>
        <dbReference type="Proteomes" id="UP000019494"/>
    </source>
</evidence>
<dbReference type="RefSeq" id="WP_034721799.1">
    <property type="nucleotide sequence ID" value="NZ_AWQS01000340.1"/>
</dbReference>
<accession>W9GDF1</accession>